<dbReference type="SFLD" id="SFLDG01129">
    <property type="entry name" value="C1.5:_HAD__Beta-PGM__Phosphata"/>
    <property type="match status" value="1"/>
</dbReference>
<dbReference type="GO" id="GO:0005634">
    <property type="term" value="C:nucleus"/>
    <property type="evidence" value="ECO:0007669"/>
    <property type="project" value="TreeGrafter"/>
</dbReference>
<dbReference type="PANTHER" id="PTHR46191">
    <property type="match status" value="1"/>
</dbReference>
<dbReference type="NCBIfam" id="TIGR01509">
    <property type="entry name" value="HAD-SF-IA-v3"/>
    <property type="match status" value="1"/>
</dbReference>
<evidence type="ECO:0000313" key="1">
    <source>
        <dbReference type="EMBL" id="KAG2196222.1"/>
    </source>
</evidence>
<dbReference type="NCBIfam" id="TIGR01549">
    <property type="entry name" value="HAD-SF-IA-v1"/>
    <property type="match status" value="1"/>
</dbReference>
<dbReference type="InterPro" id="IPR051828">
    <property type="entry name" value="HAD-like_hydrolase_domain"/>
</dbReference>
<dbReference type="Pfam" id="PF00702">
    <property type="entry name" value="Hydrolase"/>
    <property type="match status" value="1"/>
</dbReference>
<dbReference type="OrthoDB" id="444127at2759"/>
<reference evidence="1" key="1">
    <citation type="submission" date="2020-12" db="EMBL/GenBank/DDBJ databases">
        <title>Metabolic potential, ecology and presence of endohyphal bacteria is reflected in genomic diversity of Mucoromycotina.</title>
        <authorList>
            <person name="Muszewska A."/>
            <person name="Okrasinska A."/>
            <person name="Steczkiewicz K."/>
            <person name="Drgas O."/>
            <person name="Orlowska M."/>
            <person name="Perlinska-Lenart U."/>
            <person name="Aleksandrzak-Piekarczyk T."/>
            <person name="Szatraj K."/>
            <person name="Zielenkiewicz U."/>
            <person name="Pilsyk S."/>
            <person name="Malc E."/>
            <person name="Mieczkowski P."/>
            <person name="Kruszewska J.S."/>
            <person name="Biernat P."/>
            <person name="Pawlowska J."/>
        </authorList>
    </citation>
    <scope>NUCLEOTIDE SEQUENCE</scope>
    <source>
        <strain evidence="1">CBS 226.32</strain>
    </source>
</reference>
<dbReference type="Proteomes" id="UP000650833">
    <property type="component" value="Unassembled WGS sequence"/>
</dbReference>
<name>A0A8H7UW44_9FUNG</name>
<dbReference type="InterPro" id="IPR036412">
    <property type="entry name" value="HAD-like_sf"/>
</dbReference>
<evidence type="ECO:0000313" key="2">
    <source>
        <dbReference type="Proteomes" id="UP000650833"/>
    </source>
</evidence>
<dbReference type="GO" id="GO:0016791">
    <property type="term" value="F:phosphatase activity"/>
    <property type="evidence" value="ECO:0007669"/>
    <property type="project" value="UniProtKB-ARBA"/>
</dbReference>
<evidence type="ECO:0008006" key="3">
    <source>
        <dbReference type="Google" id="ProtNLM"/>
    </source>
</evidence>
<accession>A0A8H7UW44</accession>
<dbReference type="InterPro" id="IPR044924">
    <property type="entry name" value="HAD-SF_hydro_IA_REG-2-like_cap"/>
</dbReference>
<dbReference type="EMBL" id="JAEPRC010000486">
    <property type="protein sequence ID" value="KAG2196222.1"/>
    <property type="molecule type" value="Genomic_DNA"/>
</dbReference>
<dbReference type="InterPro" id="IPR023214">
    <property type="entry name" value="HAD_sf"/>
</dbReference>
<dbReference type="NCBIfam" id="TIGR02252">
    <property type="entry name" value="DREG-2"/>
    <property type="match status" value="1"/>
</dbReference>
<dbReference type="InterPro" id="IPR006439">
    <property type="entry name" value="HAD-SF_hydro_IA"/>
</dbReference>
<keyword evidence="2" id="KW-1185">Reference proteome</keyword>
<dbReference type="Gene3D" id="1.10.150.720">
    <property type="entry name" value="Haloacid dehalogenase-like hydrolase"/>
    <property type="match status" value="1"/>
</dbReference>
<dbReference type="InterPro" id="IPR011949">
    <property type="entry name" value="HAD-SF_hydro_IA_REG-2-like"/>
</dbReference>
<organism evidence="1 2">
    <name type="scientific">Mucor plumbeus</name>
    <dbReference type="NCBI Taxonomy" id="97098"/>
    <lineage>
        <taxon>Eukaryota</taxon>
        <taxon>Fungi</taxon>
        <taxon>Fungi incertae sedis</taxon>
        <taxon>Mucoromycota</taxon>
        <taxon>Mucoromycotina</taxon>
        <taxon>Mucoromycetes</taxon>
        <taxon>Mucorales</taxon>
        <taxon>Mucorineae</taxon>
        <taxon>Mucoraceae</taxon>
        <taxon>Mucor</taxon>
    </lineage>
</organism>
<dbReference type="Gene3D" id="3.40.50.1000">
    <property type="entry name" value="HAD superfamily/HAD-like"/>
    <property type="match status" value="1"/>
</dbReference>
<dbReference type="AlphaFoldDB" id="A0A8H7UW44"/>
<dbReference type="SUPFAM" id="SSF56784">
    <property type="entry name" value="HAD-like"/>
    <property type="match status" value="1"/>
</dbReference>
<gene>
    <name evidence="1" type="ORF">INT46_003401</name>
</gene>
<proteinExistence type="predicted"/>
<protein>
    <recommendedName>
        <fullName evidence="3">Haloacid dehalogenase-like hydrolase domain-containing protein 3</fullName>
    </recommendedName>
</protein>
<dbReference type="SFLD" id="SFLDS00003">
    <property type="entry name" value="Haloacid_Dehalogenase"/>
    <property type="match status" value="1"/>
</dbReference>
<dbReference type="PANTHER" id="PTHR46191:SF2">
    <property type="entry name" value="HALOACID DEHALOGENASE-LIKE HYDROLASE DOMAIN-CONTAINING PROTEIN 3"/>
    <property type="match status" value="1"/>
</dbReference>
<comment type="caution">
    <text evidence="1">The sequence shown here is derived from an EMBL/GenBank/DDBJ whole genome shotgun (WGS) entry which is preliminary data.</text>
</comment>
<sequence length="292" mass="32653">MPNSSKIKLITFDAYNTLFKPKGSLSAQYVEEAKRFGIRVSREQISQNFGQAYKKQLIKAPFYGISKGMTPQGWWKELVYSTFISAGIKSKDLDHDFDQLYNALYTRFTTAEAYSIFPDVLSALNELKQRGFHMGVISNSDERVVKVIENLDLSKYFDFVIASSLVECEKPNKKIYDKALKLAGNVNAEHALHVGDDVDKDYFGATKAGWNAVLLERTKLSYEDFSPAMIADSSIPTNRPKQILTLNDLYPYINTLHRVDSSEDPASATAHAEYNQKVAATAAALTAHAASH</sequence>